<evidence type="ECO:0000256" key="3">
    <source>
        <dbReference type="ARBA" id="ARBA00023163"/>
    </source>
</evidence>
<dbReference type="RefSeq" id="WP_165391464.1">
    <property type="nucleotide sequence ID" value="NZ_SHKX01000013.1"/>
</dbReference>
<feature type="domain" description="HTH tetR-type" evidence="6">
    <location>
        <begin position="11"/>
        <end position="71"/>
    </location>
</feature>
<dbReference type="Proteomes" id="UP000292423">
    <property type="component" value="Unassembled WGS sequence"/>
</dbReference>
<keyword evidence="5" id="KW-1133">Transmembrane helix</keyword>
<evidence type="ECO:0000256" key="5">
    <source>
        <dbReference type="SAM" id="Phobius"/>
    </source>
</evidence>
<dbReference type="PANTHER" id="PTHR30055:SF234">
    <property type="entry name" value="HTH-TYPE TRANSCRIPTIONAL REGULATOR BETI"/>
    <property type="match status" value="1"/>
</dbReference>
<feature type="transmembrane region" description="Helical" evidence="5">
    <location>
        <begin position="154"/>
        <end position="171"/>
    </location>
</feature>
<evidence type="ECO:0000256" key="4">
    <source>
        <dbReference type="PROSITE-ProRule" id="PRU00335"/>
    </source>
</evidence>
<keyword evidence="1" id="KW-0805">Transcription regulation</keyword>
<dbReference type="PROSITE" id="PS01081">
    <property type="entry name" value="HTH_TETR_1"/>
    <property type="match status" value="1"/>
</dbReference>
<dbReference type="SUPFAM" id="SSF46689">
    <property type="entry name" value="Homeodomain-like"/>
    <property type="match status" value="1"/>
</dbReference>
<protein>
    <submittedName>
        <fullName evidence="7">TetR family transcriptional regulator</fullName>
    </submittedName>
</protein>
<dbReference type="InterPro" id="IPR023772">
    <property type="entry name" value="DNA-bd_HTH_TetR-type_CS"/>
</dbReference>
<dbReference type="InterPro" id="IPR050109">
    <property type="entry name" value="HTH-type_TetR-like_transc_reg"/>
</dbReference>
<dbReference type="EMBL" id="SHKX01000013">
    <property type="protein sequence ID" value="RZU38570.1"/>
    <property type="molecule type" value="Genomic_DNA"/>
</dbReference>
<feature type="DNA-binding region" description="H-T-H motif" evidence="4">
    <location>
        <begin position="34"/>
        <end position="53"/>
    </location>
</feature>
<dbReference type="AlphaFoldDB" id="A0A4Q7YMH6"/>
<evidence type="ECO:0000313" key="8">
    <source>
        <dbReference type="Proteomes" id="UP000292423"/>
    </source>
</evidence>
<proteinExistence type="predicted"/>
<dbReference type="PANTHER" id="PTHR30055">
    <property type="entry name" value="HTH-TYPE TRANSCRIPTIONAL REGULATOR RUTR"/>
    <property type="match status" value="1"/>
</dbReference>
<gene>
    <name evidence="7" type="ORF">EV700_2505</name>
</gene>
<keyword evidence="2 4" id="KW-0238">DNA-binding</keyword>
<evidence type="ECO:0000259" key="6">
    <source>
        <dbReference type="PROSITE" id="PS50977"/>
    </source>
</evidence>
<evidence type="ECO:0000256" key="2">
    <source>
        <dbReference type="ARBA" id="ARBA00023125"/>
    </source>
</evidence>
<comment type="caution">
    <text evidence="7">The sequence shown here is derived from an EMBL/GenBank/DDBJ whole genome shotgun (WGS) entry which is preliminary data.</text>
</comment>
<sequence length="201" mass="22649">MPRKPRQARSLATVNAIVDAGFLCLARYGLVGTTTNHIAEVAGISTGSLYEYFANKEAVYAAMSERFLADIGEMVRAYTPQVSRMEIGEAIRTLAQGFAELLSRNDGRYLHLVRYILLADSRDFSEQVSKLLMDFVVQYLLNHPQYMRLKDLQTMVYIVINAGIFNIMRFLSSDSPPMSFEALIDGFARLVNHHVVMDLAE</sequence>
<evidence type="ECO:0000313" key="7">
    <source>
        <dbReference type="EMBL" id="RZU38570.1"/>
    </source>
</evidence>
<dbReference type="GO" id="GO:0003700">
    <property type="term" value="F:DNA-binding transcription factor activity"/>
    <property type="evidence" value="ECO:0007669"/>
    <property type="project" value="TreeGrafter"/>
</dbReference>
<dbReference type="InterPro" id="IPR001647">
    <property type="entry name" value="HTH_TetR"/>
</dbReference>
<dbReference type="GO" id="GO:0000976">
    <property type="term" value="F:transcription cis-regulatory region binding"/>
    <property type="evidence" value="ECO:0007669"/>
    <property type="project" value="TreeGrafter"/>
</dbReference>
<reference evidence="7 8" key="1">
    <citation type="submission" date="2019-02" db="EMBL/GenBank/DDBJ databases">
        <title>Genomic Encyclopedia of Type Strains, Phase IV (KMG-IV): sequencing the most valuable type-strain genomes for metagenomic binning, comparative biology and taxonomic classification.</title>
        <authorList>
            <person name="Goeker M."/>
        </authorList>
    </citation>
    <scope>NUCLEOTIDE SEQUENCE [LARGE SCALE GENOMIC DNA]</scope>
    <source>
        <strain evidence="7 8">DSM 105135</strain>
    </source>
</reference>
<dbReference type="Pfam" id="PF00440">
    <property type="entry name" value="TetR_N"/>
    <property type="match status" value="1"/>
</dbReference>
<organism evidence="7 8">
    <name type="scientific">Fluviicoccus keumensis</name>
    <dbReference type="NCBI Taxonomy" id="1435465"/>
    <lineage>
        <taxon>Bacteria</taxon>
        <taxon>Pseudomonadati</taxon>
        <taxon>Pseudomonadota</taxon>
        <taxon>Gammaproteobacteria</taxon>
        <taxon>Moraxellales</taxon>
        <taxon>Moraxellaceae</taxon>
        <taxon>Fluviicoccus</taxon>
    </lineage>
</organism>
<dbReference type="Gene3D" id="1.10.357.10">
    <property type="entry name" value="Tetracycline Repressor, domain 2"/>
    <property type="match status" value="1"/>
</dbReference>
<keyword evidence="5" id="KW-0472">Membrane</keyword>
<dbReference type="PRINTS" id="PR00455">
    <property type="entry name" value="HTHTETR"/>
</dbReference>
<dbReference type="InterPro" id="IPR009057">
    <property type="entry name" value="Homeodomain-like_sf"/>
</dbReference>
<dbReference type="PROSITE" id="PS50977">
    <property type="entry name" value="HTH_TETR_2"/>
    <property type="match status" value="1"/>
</dbReference>
<evidence type="ECO:0000256" key="1">
    <source>
        <dbReference type="ARBA" id="ARBA00023015"/>
    </source>
</evidence>
<keyword evidence="8" id="KW-1185">Reference proteome</keyword>
<keyword evidence="3" id="KW-0804">Transcription</keyword>
<keyword evidence="5" id="KW-0812">Transmembrane</keyword>
<accession>A0A4Q7YMH6</accession>
<name>A0A4Q7YMH6_9GAMM</name>